<feature type="transmembrane region" description="Helical" evidence="1">
    <location>
        <begin position="28"/>
        <end position="46"/>
    </location>
</feature>
<evidence type="ECO:0000313" key="2">
    <source>
        <dbReference type="EMBL" id="MDC7675011.1"/>
    </source>
</evidence>
<reference evidence="2 3" key="1">
    <citation type="submission" date="2023-01" db="EMBL/GenBank/DDBJ databases">
        <title>Novel species of the genus Asticcacaulis isolated from rivers.</title>
        <authorList>
            <person name="Lu H."/>
        </authorList>
    </citation>
    <scope>NUCLEOTIDE SEQUENCE [LARGE SCALE GENOMIC DNA]</scope>
    <source>
        <strain evidence="2 3">LKC15W</strain>
    </source>
</reference>
<evidence type="ECO:0008006" key="4">
    <source>
        <dbReference type="Google" id="ProtNLM"/>
    </source>
</evidence>
<dbReference type="RefSeq" id="WP_272743320.1">
    <property type="nucleotide sequence ID" value="NZ_JAQQKV010000001.1"/>
</dbReference>
<feature type="transmembrane region" description="Helical" evidence="1">
    <location>
        <begin position="53"/>
        <end position="74"/>
    </location>
</feature>
<keyword evidence="1" id="KW-1133">Transmembrane helix</keyword>
<accession>A0ABT5HG03</accession>
<name>A0ABT5HG03_9CAUL</name>
<organism evidence="2 3">
    <name type="scientific">Asticcacaulis machinosus</name>
    <dbReference type="NCBI Taxonomy" id="2984211"/>
    <lineage>
        <taxon>Bacteria</taxon>
        <taxon>Pseudomonadati</taxon>
        <taxon>Pseudomonadota</taxon>
        <taxon>Alphaproteobacteria</taxon>
        <taxon>Caulobacterales</taxon>
        <taxon>Caulobacteraceae</taxon>
        <taxon>Asticcacaulis</taxon>
    </lineage>
</organism>
<keyword evidence="1" id="KW-0812">Transmembrane</keyword>
<protein>
    <recommendedName>
        <fullName evidence="4">Glycerophosphoryl diester phosphodiesterase membrane domain-containing protein</fullName>
    </recommendedName>
</protein>
<dbReference type="Proteomes" id="UP001218579">
    <property type="component" value="Unassembled WGS sequence"/>
</dbReference>
<feature type="transmembrane region" description="Helical" evidence="1">
    <location>
        <begin position="230"/>
        <end position="252"/>
    </location>
</feature>
<keyword evidence="3" id="KW-1185">Reference proteome</keyword>
<dbReference type="EMBL" id="JAQQKV010000001">
    <property type="protein sequence ID" value="MDC7675011.1"/>
    <property type="molecule type" value="Genomic_DNA"/>
</dbReference>
<evidence type="ECO:0000256" key="1">
    <source>
        <dbReference type="SAM" id="Phobius"/>
    </source>
</evidence>
<feature type="transmembrane region" description="Helical" evidence="1">
    <location>
        <begin position="98"/>
        <end position="126"/>
    </location>
</feature>
<sequence>MSAGAAFSVVTAVKAAFGFIPKGIRRAWLSLGLMLVIFGITQANIVPEQASNILLIAAILLQFAAIGALYRVAIFEQYARAEGLGPGGLQFSKPEWRLIGATLLVSLFWIMVFITLSLVLAVILSASGLGAETYNNLDSLFQELTHGAVAGYVVIGFIILTLVVLGILSLKLCLYQPATIAGRQMISLNALSLSSGQVIKLFVGYVILTLPVVVLAYGLQQIENHWLARLVNAVVAVLFVLPVTVGFLSSAYKQITDLRASH</sequence>
<comment type="caution">
    <text evidence="2">The sequence shown here is derived from an EMBL/GenBank/DDBJ whole genome shotgun (WGS) entry which is preliminary data.</text>
</comment>
<feature type="transmembrane region" description="Helical" evidence="1">
    <location>
        <begin position="198"/>
        <end position="218"/>
    </location>
</feature>
<keyword evidence="1" id="KW-0472">Membrane</keyword>
<evidence type="ECO:0000313" key="3">
    <source>
        <dbReference type="Proteomes" id="UP001218579"/>
    </source>
</evidence>
<feature type="transmembrane region" description="Helical" evidence="1">
    <location>
        <begin position="147"/>
        <end position="168"/>
    </location>
</feature>
<proteinExistence type="predicted"/>
<gene>
    <name evidence="2" type="ORF">PQU98_02645</name>
</gene>